<dbReference type="Proteomes" id="UP000002247">
    <property type="component" value="Chromosome"/>
</dbReference>
<dbReference type="InterPro" id="IPR015813">
    <property type="entry name" value="Pyrv/PenolPyrv_kinase-like_dom"/>
</dbReference>
<comment type="similarity">
    <text evidence="1">Belongs to the isocitrate lyase/PEP mutase superfamily. PEP mutase family.</text>
</comment>
<dbReference type="eggNOG" id="COG2513">
    <property type="taxonomic scope" value="Bacteria"/>
</dbReference>
<dbReference type="AlphaFoldDB" id="D6Z7S8"/>
<dbReference type="CDD" id="cd00377">
    <property type="entry name" value="ICL_PEPM"/>
    <property type="match status" value="1"/>
</dbReference>
<name>D6Z7S8_SEGRD</name>
<dbReference type="RefSeq" id="WP_013138461.1">
    <property type="nucleotide sequence ID" value="NC_014168.1"/>
</dbReference>
<dbReference type="InterPro" id="IPR040442">
    <property type="entry name" value="Pyrv_kinase-like_dom_sf"/>
</dbReference>
<dbReference type="Gene3D" id="3.20.20.60">
    <property type="entry name" value="Phosphoenolpyruvate-binding domains"/>
    <property type="match status" value="1"/>
</dbReference>
<dbReference type="HOGENOM" id="CLU_027389_3_2_11"/>
<dbReference type="SUPFAM" id="SSF51621">
    <property type="entry name" value="Phosphoenolpyruvate/pyruvate domain"/>
    <property type="match status" value="1"/>
</dbReference>
<dbReference type="PANTHER" id="PTHR42905:SF7">
    <property type="entry name" value="PHOSPHOENOLPYRUVATE PHOSPHOMUTASE"/>
    <property type="match status" value="1"/>
</dbReference>
<evidence type="ECO:0000313" key="2">
    <source>
        <dbReference type="EMBL" id="ADG98008.1"/>
    </source>
</evidence>
<dbReference type="OrthoDB" id="9771433at2"/>
<sequence>MSVTSRLRAMIDGDDIHIAPGAFDGLTARLVEEAGFDLIYGSGGAISRSAGFPDLGILSFSEVVTRYEHMASVTTVPIIADGDTGFGNQINASRMVKTYEQIGVAGLHIEDQTFPKRCGHLDDKTLVPVEEMAHKVRAVKAAQTDPDFVVIARTDAIASESFNAAIDRAHAYLDAGADCIFVEAPESVEQIEEIAKLIPQPKLINMFFGGKTPMVPKEKLRELGYRLVIIPSDLQRATITACRRTLEAIKRDGDSSSLRDEMVSFKEREAIIGTKDYLAL</sequence>
<dbReference type="InterPro" id="IPR018523">
    <property type="entry name" value="Isocitrate_lyase_ph_CS"/>
</dbReference>
<dbReference type="STRING" id="640132.Srot_1545"/>
<dbReference type="Pfam" id="PF13714">
    <property type="entry name" value="PEP_mutase"/>
    <property type="match status" value="1"/>
</dbReference>
<dbReference type="PROSITE" id="PS00161">
    <property type="entry name" value="ISOCITRATE_LYASE"/>
    <property type="match status" value="1"/>
</dbReference>
<dbReference type="InterPro" id="IPR039556">
    <property type="entry name" value="ICL/PEPM"/>
</dbReference>
<dbReference type="EMBL" id="CP001958">
    <property type="protein sequence ID" value="ADG98008.1"/>
    <property type="molecule type" value="Genomic_DNA"/>
</dbReference>
<evidence type="ECO:0000313" key="3">
    <source>
        <dbReference type="Proteomes" id="UP000002247"/>
    </source>
</evidence>
<accession>D6Z7S8</accession>
<evidence type="ECO:0000256" key="1">
    <source>
        <dbReference type="ARBA" id="ARBA00038455"/>
    </source>
</evidence>
<protein>
    <submittedName>
        <fullName evidence="2">Isocitrate lyase and phosphorylmutase</fullName>
    </submittedName>
</protein>
<organism evidence="2 3">
    <name type="scientific">Segniliparus rotundus (strain ATCC BAA-972 / CDC 1076 / CIP 108378 / DSM 44985 / JCM 13578)</name>
    <dbReference type="NCBI Taxonomy" id="640132"/>
    <lineage>
        <taxon>Bacteria</taxon>
        <taxon>Bacillati</taxon>
        <taxon>Actinomycetota</taxon>
        <taxon>Actinomycetes</taxon>
        <taxon>Mycobacteriales</taxon>
        <taxon>Segniliparaceae</taxon>
        <taxon>Segniliparus</taxon>
    </lineage>
</organism>
<dbReference type="GO" id="GO:0016833">
    <property type="term" value="F:oxo-acid-lyase activity"/>
    <property type="evidence" value="ECO:0007669"/>
    <property type="project" value="UniProtKB-ARBA"/>
</dbReference>
<dbReference type="KEGG" id="srt:Srot_1545"/>
<reference evidence="2 3" key="1">
    <citation type="journal article" date="2010" name="Stand. Genomic Sci.">
        <title>Complete genome sequence of Segniliparus rotundus type strain (CDC 1076).</title>
        <authorList>
            <person name="Sikorski J."/>
            <person name="Lapidus A."/>
            <person name="Copeland A."/>
            <person name="Misra M."/>
            <person name="Glavina Del Rio T."/>
            <person name="Nolan M."/>
            <person name="Lucas S."/>
            <person name="Chen F."/>
            <person name="Tice H."/>
            <person name="Cheng J.F."/>
            <person name="Jando M."/>
            <person name="Schneider S."/>
            <person name="Bruce D."/>
            <person name="Goodwin L."/>
            <person name="Pitluck S."/>
            <person name="Liolios K."/>
            <person name="Mikhailova N."/>
            <person name="Pati A."/>
            <person name="Ivanova N."/>
            <person name="Mavromatis K."/>
            <person name="Chen A."/>
            <person name="Palaniappan K."/>
            <person name="Chertkov O."/>
            <person name="Land M."/>
            <person name="Hauser L."/>
            <person name="Chang Y.J."/>
            <person name="Jeffries C.D."/>
            <person name="Brettin T."/>
            <person name="Detter J.C."/>
            <person name="Han C."/>
            <person name="Rohde M."/>
            <person name="Goker M."/>
            <person name="Bristow J."/>
            <person name="Eisen J.A."/>
            <person name="Markowitz V."/>
            <person name="Hugenholtz P."/>
            <person name="Kyrpides N.C."/>
            <person name="Klenk H.P."/>
        </authorList>
    </citation>
    <scope>NUCLEOTIDE SEQUENCE [LARGE SCALE GENOMIC DNA]</scope>
    <source>
        <strain evidence="3">ATCC BAA-972 / CDC 1076 / CIP 108378 / DSM 44985 / JCM 13578</strain>
    </source>
</reference>
<gene>
    <name evidence="2" type="ordered locus">Srot_1545</name>
</gene>
<proteinExistence type="inferred from homology"/>
<dbReference type="PANTHER" id="PTHR42905">
    <property type="entry name" value="PHOSPHOENOLPYRUVATE CARBOXYLASE"/>
    <property type="match status" value="1"/>
</dbReference>
<keyword evidence="2" id="KW-0456">Lyase</keyword>
<keyword evidence="3" id="KW-1185">Reference proteome</keyword>